<keyword evidence="9 10" id="KW-0472">Membrane</keyword>
<dbReference type="GO" id="GO:0055085">
    <property type="term" value="P:transmembrane transport"/>
    <property type="evidence" value="ECO:0007669"/>
    <property type="project" value="InterPro"/>
</dbReference>
<keyword evidence="8 10" id="KW-1133">Transmembrane helix</keyword>
<accession>A0A081BYW5</accession>
<reference evidence="11" key="1">
    <citation type="journal article" date="2015" name="PeerJ">
        <title>First genomic representation of candidate bacterial phylum KSB3 points to enhanced environmental sensing as a trigger of wastewater bulking.</title>
        <authorList>
            <person name="Sekiguchi Y."/>
            <person name="Ohashi A."/>
            <person name="Parks D.H."/>
            <person name="Yamauchi T."/>
            <person name="Tyson G.W."/>
            <person name="Hugenholtz P."/>
        </authorList>
    </citation>
    <scope>NUCLEOTIDE SEQUENCE [LARGE SCALE GENOMIC DNA]</scope>
</reference>
<keyword evidence="3" id="KW-0285">Flavoprotein</keyword>
<feature type="transmembrane region" description="Helical" evidence="10">
    <location>
        <begin position="56"/>
        <end position="82"/>
    </location>
</feature>
<dbReference type="Proteomes" id="UP000030661">
    <property type="component" value="Unassembled WGS sequence"/>
</dbReference>
<feature type="transmembrane region" description="Helical" evidence="10">
    <location>
        <begin position="313"/>
        <end position="331"/>
    </location>
</feature>
<evidence type="ECO:0000256" key="6">
    <source>
        <dbReference type="ARBA" id="ARBA00022967"/>
    </source>
</evidence>
<feature type="transmembrane region" description="Helical" evidence="10">
    <location>
        <begin position="227"/>
        <end position="249"/>
    </location>
</feature>
<dbReference type="STRING" id="1499967.U27_04487"/>
<gene>
    <name evidence="11" type="ORF">U27_04487</name>
</gene>
<proteinExistence type="predicted"/>
<keyword evidence="1" id="KW-0813">Transport</keyword>
<dbReference type="EMBL" id="DF820466">
    <property type="protein sequence ID" value="GAK57520.1"/>
    <property type="molecule type" value="Genomic_DNA"/>
</dbReference>
<keyword evidence="4" id="KW-0288">FMN</keyword>
<evidence type="ECO:0000313" key="12">
    <source>
        <dbReference type="Proteomes" id="UP000030661"/>
    </source>
</evidence>
<dbReference type="PANTHER" id="PTHR30578:SF0">
    <property type="entry name" value="ION-TRANSLOCATING OXIDOREDUCTASE COMPLEX SUBUNIT D"/>
    <property type="match status" value="1"/>
</dbReference>
<evidence type="ECO:0000256" key="9">
    <source>
        <dbReference type="ARBA" id="ARBA00023136"/>
    </source>
</evidence>
<evidence type="ECO:0000256" key="3">
    <source>
        <dbReference type="ARBA" id="ARBA00022630"/>
    </source>
</evidence>
<evidence type="ECO:0000256" key="10">
    <source>
        <dbReference type="SAM" id="Phobius"/>
    </source>
</evidence>
<evidence type="ECO:0000256" key="4">
    <source>
        <dbReference type="ARBA" id="ARBA00022643"/>
    </source>
</evidence>
<dbReference type="PANTHER" id="PTHR30578">
    <property type="entry name" value="ELECTRON TRANSPORT COMPLEX PROTEIN RNFD"/>
    <property type="match status" value="1"/>
</dbReference>
<keyword evidence="2" id="KW-0597">Phosphoprotein</keyword>
<dbReference type="InterPro" id="IPR011303">
    <property type="entry name" value="RnfD_bac"/>
</dbReference>
<feature type="transmembrane region" description="Helical" evidence="10">
    <location>
        <begin position="94"/>
        <end position="121"/>
    </location>
</feature>
<keyword evidence="6" id="KW-1278">Translocase</keyword>
<feature type="transmembrane region" description="Helical" evidence="10">
    <location>
        <begin position="133"/>
        <end position="152"/>
    </location>
</feature>
<evidence type="ECO:0000256" key="2">
    <source>
        <dbReference type="ARBA" id="ARBA00022553"/>
    </source>
</evidence>
<keyword evidence="7" id="KW-0249">Electron transport</keyword>
<evidence type="ECO:0000313" key="11">
    <source>
        <dbReference type="EMBL" id="GAK57520.1"/>
    </source>
</evidence>
<protein>
    <submittedName>
        <fullName evidence="11">Sodium-translocating NADH-quinone reductase subunit B</fullName>
    </submittedName>
</protein>
<evidence type="ECO:0000256" key="1">
    <source>
        <dbReference type="ARBA" id="ARBA00022448"/>
    </source>
</evidence>
<keyword evidence="12" id="KW-1185">Reference proteome</keyword>
<feature type="transmembrane region" description="Helical" evidence="10">
    <location>
        <begin position="282"/>
        <end position="301"/>
    </location>
</feature>
<organism evidence="11">
    <name type="scientific">Vecturithrix granuli</name>
    <dbReference type="NCBI Taxonomy" id="1499967"/>
    <lineage>
        <taxon>Bacteria</taxon>
        <taxon>Candidatus Moduliflexota</taxon>
        <taxon>Candidatus Vecturitrichia</taxon>
        <taxon>Candidatus Vecturitrichales</taxon>
        <taxon>Candidatus Vecturitrichaceae</taxon>
        <taxon>Candidatus Vecturithrix</taxon>
    </lineage>
</organism>
<dbReference type="eggNOG" id="COG4658">
    <property type="taxonomic scope" value="Bacteria"/>
</dbReference>
<name>A0A081BYW5_VECG1</name>
<sequence length="363" mass="39592">MGNVIFERYTKLFEVVDLVEILEKSIKKISPYDIAFQSQNVMRTVVNSLWPVMAGAIYFFGWRTLAMTLISILTCVLTEWLFVRKSKPGKVSEAVFVTAILYAMVLPPTLPFPMLILGAIFGMTFGKMAFGGFGMNVFNPALVARAFVYITFPIHSTTMWTPAAKFSQFPGGLIAWLFSPASESVSAITAATSLSAFRDGATSLPSLWQLFFGNISGQFETLGQTTLIGGGSVGETSALLIALGGVYILYKQAANWKIVASFFGSFLVLQTIFHLITPQKVGSPLFGLFVGGVMFAGFYMLTDPVSAARTDPGRIIFGILVALFTILIRAYSLFAEGVMFAVLLGNTFNPIIDYTVNSFQKKA</sequence>
<dbReference type="GO" id="GO:0005886">
    <property type="term" value="C:plasma membrane"/>
    <property type="evidence" value="ECO:0007669"/>
    <property type="project" value="TreeGrafter"/>
</dbReference>
<dbReference type="NCBIfam" id="TIGR01946">
    <property type="entry name" value="rnfD"/>
    <property type="match status" value="1"/>
</dbReference>
<dbReference type="Pfam" id="PF03116">
    <property type="entry name" value="NQR2_RnfD_RnfE"/>
    <property type="match status" value="1"/>
</dbReference>
<feature type="transmembrane region" description="Helical" evidence="10">
    <location>
        <begin position="256"/>
        <end position="276"/>
    </location>
</feature>
<evidence type="ECO:0000256" key="8">
    <source>
        <dbReference type="ARBA" id="ARBA00022989"/>
    </source>
</evidence>
<dbReference type="InterPro" id="IPR004338">
    <property type="entry name" value="NqrB/RnfD"/>
</dbReference>
<evidence type="ECO:0000256" key="5">
    <source>
        <dbReference type="ARBA" id="ARBA00022692"/>
    </source>
</evidence>
<dbReference type="HOGENOM" id="CLU_042020_1_0_0"/>
<evidence type="ECO:0000256" key="7">
    <source>
        <dbReference type="ARBA" id="ARBA00022982"/>
    </source>
</evidence>
<dbReference type="AlphaFoldDB" id="A0A081BYW5"/>
<dbReference type="GO" id="GO:0022900">
    <property type="term" value="P:electron transport chain"/>
    <property type="evidence" value="ECO:0007669"/>
    <property type="project" value="InterPro"/>
</dbReference>
<keyword evidence="5 10" id="KW-0812">Transmembrane</keyword>